<comment type="caution">
    <text evidence="1">The sequence shown here is derived from an EMBL/GenBank/DDBJ whole genome shotgun (WGS) entry which is preliminary data.</text>
</comment>
<accession>R9AV47</accession>
<dbReference type="PATRIC" id="fig|1217699.3.peg.2461"/>
<evidence type="ECO:0000313" key="1">
    <source>
        <dbReference type="EMBL" id="EOR06063.1"/>
    </source>
</evidence>
<organism evidence="1 2">
    <name type="scientific">Acinetobacter genomosp. 15BJ</name>
    <dbReference type="NCBI Taxonomy" id="106651"/>
    <lineage>
        <taxon>Bacteria</taxon>
        <taxon>Pseudomonadati</taxon>
        <taxon>Pseudomonadota</taxon>
        <taxon>Gammaproteobacteria</taxon>
        <taxon>Moraxellales</taxon>
        <taxon>Moraxellaceae</taxon>
        <taxon>Acinetobacter</taxon>
    </lineage>
</organism>
<evidence type="ECO:0000313" key="2">
    <source>
        <dbReference type="Proteomes" id="UP000016203"/>
    </source>
</evidence>
<reference evidence="1 2" key="1">
    <citation type="submission" date="2013-03" db="EMBL/GenBank/DDBJ databases">
        <title>The Genome Sequence of Acinetobacter sp. CIP 110321.</title>
        <authorList>
            <consortium name="The Broad Institute Genome Sequencing Platform"/>
            <consortium name="The Broad Institute Genome Sequencing Center for Infectious Disease"/>
            <person name="Cerqueira G."/>
            <person name="Feldgarden M."/>
            <person name="Courvalin P."/>
            <person name="Perichon B."/>
            <person name="Grillot-Courvalin C."/>
            <person name="Clermont D."/>
            <person name="Rocha E."/>
            <person name="Yoon E.-J."/>
            <person name="Nemec A."/>
            <person name="Walker B."/>
            <person name="Young S.K."/>
            <person name="Zeng Q."/>
            <person name="Gargeya S."/>
            <person name="Fitzgerald M."/>
            <person name="Haas B."/>
            <person name="Abouelleil A."/>
            <person name="Alvarado L."/>
            <person name="Arachchi H.M."/>
            <person name="Berlin A.M."/>
            <person name="Chapman S.B."/>
            <person name="Dewar J."/>
            <person name="Goldberg J."/>
            <person name="Griggs A."/>
            <person name="Gujja S."/>
            <person name="Hansen M."/>
            <person name="Howarth C."/>
            <person name="Imamovic A."/>
            <person name="Larimer J."/>
            <person name="McCowan C."/>
            <person name="Murphy C."/>
            <person name="Neiman D."/>
            <person name="Pearson M."/>
            <person name="Priest M."/>
            <person name="Roberts A."/>
            <person name="Saif S."/>
            <person name="Shea T."/>
            <person name="Sisk P."/>
            <person name="Sykes S."/>
            <person name="Wortman J."/>
            <person name="Nusbaum C."/>
            <person name="Birren B."/>
        </authorList>
    </citation>
    <scope>NUCLEOTIDE SEQUENCE [LARGE SCALE GENOMIC DNA]</scope>
    <source>
        <strain evidence="1 2">CIP 110321</strain>
    </source>
</reference>
<dbReference type="HOGENOM" id="CLU_828025_0_0_6"/>
<sequence length="332" mass="37056">MSTCYVQLRLRGLGNYTNFSFSAIFTVQDTGRQFETNKLKINPSGISVEANFPLQKNENPKNCTVRINVYLPTGRLLEPQPFVGITYTRESGSSVKHTVHEVKLVTHHTSQEKDHSIDKIAVNRSVHPPEGLYTVAYYNAAINASAAKYGVDPMTIGSIVFQEKFYSSAAIAKNYVAYAKDKFGVKPHRSYGLGEMQLGLAAKLLGFPESDSNRLRKTFDLITNDPQVATDMVAKNIQLKQLKLGRQLTPREATILHNAGESGLDSFLDPAEDKTNFENPKKVYNRSRNWQESIRQALRGVIYSKPDSCPACTATPRTLHKYWTPGEGYSGL</sequence>
<dbReference type="Proteomes" id="UP000016203">
    <property type="component" value="Unassembled WGS sequence"/>
</dbReference>
<gene>
    <name evidence="1" type="ORF">F896_02521</name>
</gene>
<dbReference type="Gene3D" id="1.10.530.10">
    <property type="match status" value="1"/>
</dbReference>
<dbReference type="RefSeq" id="WP_016164139.1">
    <property type="nucleotide sequence ID" value="NZ_JAKZGC010000001.1"/>
</dbReference>
<name>R9AV47_9GAMM</name>
<dbReference type="OrthoDB" id="6679381at2"/>
<proteinExistence type="predicted"/>
<protein>
    <recommendedName>
        <fullName evidence="3">Transglycosylase SLT domain-containing protein</fullName>
    </recommendedName>
</protein>
<dbReference type="AlphaFoldDB" id="R9AV47"/>
<dbReference type="EMBL" id="AQFL01000014">
    <property type="protein sequence ID" value="EOR06063.1"/>
    <property type="molecule type" value="Genomic_DNA"/>
</dbReference>
<evidence type="ECO:0008006" key="3">
    <source>
        <dbReference type="Google" id="ProtNLM"/>
    </source>
</evidence>